<dbReference type="AlphaFoldDB" id="A0A0W1AK73"/>
<proteinExistence type="predicted"/>
<comment type="caution">
    <text evidence="1">The sequence shown here is derived from an EMBL/GenBank/DDBJ whole genome shotgun (WGS) entry which is preliminary data.</text>
</comment>
<sequence length="260" mass="29416">MARHEYPSHIQYFGQKMKSRISLKPEFKNERKAMRYLPESDANNVYLDKEKQKKHTIQWLDEENLAVDRKGLILSGEYTFILTCEEEPKLICSANLHHSYMANGKKILASGSLTFERGKLVKISNNSGHYRPTDDEMLDAIKALYIASGGSLKTYKSFSTTEQHVYSVKQLFAVEHFNEVSPLSEEESPNLSEVIDSGYDIVIASKNTKVPQDNSRYGKGLKQELELLYGKIITKYSALYAPIKTHDSVDAGQSPINTPG</sequence>
<gene>
    <name evidence="1" type="ORF">Lwal_1009</name>
</gene>
<keyword evidence="2" id="KW-1185">Reference proteome</keyword>
<protein>
    <submittedName>
        <fullName evidence="1">Uncharacterized protein</fullName>
    </submittedName>
</protein>
<reference evidence="1 2" key="1">
    <citation type="submission" date="2015-11" db="EMBL/GenBank/DDBJ databases">
        <title>Genomic analysis of 38 Legionella species identifies large and diverse effector repertoires.</title>
        <authorList>
            <person name="Burstein D."/>
            <person name="Amaro F."/>
            <person name="Zusman T."/>
            <person name="Lifshitz Z."/>
            <person name="Cohen O."/>
            <person name="Gilbert J.A."/>
            <person name="Pupko T."/>
            <person name="Shuman H.A."/>
            <person name="Segal G."/>
        </authorList>
    </citation>
    <scope>NUCLEOTIDE SEQUENCE [LARGE SCALE GENOMIC DNA]</scope>
    <source>
        <strain evidence="1 2">ATCC 51914</strain>
    </source>
</reference>
<evidence type="ECO:0000313" key="2">
    <source>
        <dbReference type="Proteomes" id="UP000054729"/>
    </source>
</evidence>
<accession>A0A0W1AK73</accession>
<organism evidence="1 2">
    <name type="scientific">Legionella waltersii</name>
    <dbReference type="NCBI Taxonomy" id="66969"/>
    <lineage>
        <taxon>Bacteria</taxon>
        <taxon>Pseudomonadati</taxon>
        <taxon>Pseudomonadota</taxon>
        <taxon>Gammaproteobacteria</taxon>
        <taxon>Legionellales</taxon>
        <taxon>Legionellaceae</taxon>
        <taxon>Legionella</taxon>
    </lineage>
</organism>
<dbReference type="Proteomes" id="UP000054729">
    <property type="component" value="Unassembled WGS sequence"/>
</dbReference>
<evidence type="ECO:0000313" key="1">
    <source>
        <dbReference type="EMBL" id="KTD81757.1"/>
    </source>
</evidence>
<dbReference type="RefSeq" id="WP_058479821.1">
    <property type="nucleotide sequence ID" value="NZ_CAAAIQ010000031.1"/>
</dbReference>
<dbReference type="OrthoDB" id="5653635at2"/>
<dbReference type="EMBL" id="LNZB01000020">
    <property type="protein sequence ID" value="KTD81757.1"/>
    <property type="molecule type" value="Genomic_DNA"/>
</dbReference>
<name>A0A0W1AK73_9GAMM</name>
<dbReference type="PATRIC" id="fig|66969.6.peg.1102"/>
<dbReference type="STRING" id="66969.Lwal_1009"/>